<evidence type="ECO:0000256" key="5">
    <source>
        <dbReference type="ARBA" id="ARBA00022840"/>
    </source>
</evidence>
<reference evidence="12" key="1">
    <citation type="submission" date="2022-01" db="EMBL/GenBank/DDBJ databases">
        <title>Genome Sequence Resource for Two Populations of Ditylenchus destructor, the Migratory Endoparasitic Phytonematode.</title>
        <authorList>
            <person name="Zhang H."/>
            <person name="Lin R."/>
            <person name="Xie B."/>
        </authorList>
    </citation>
    <scope>NUCLEOTIDE SEQUENCE</scope>
    <source>
        <strain evidence="12">BazhouSP</strain>
    </source>
</reference>
<evidence type="ECO:0000259" key="11">
    <source>
        <dbReference type="PROSITE" id="PS50929"/>
    </source>
</evidence>
<dbReference type="GO" id="GO:0005774">
    <property type="term" value="C:vacuolar membrane"/>
    <property type="evidence" value="ECO:0007669"/>
    <property type="project" value="TreeGrafter"/>
</dbReference>
<comment type="similarity">
    <text evidence="8">Belongs to the ABC transporter superfamily. ABCB family. Heavy Metal importer (TC 3.A.1.210) subfamily.</text>
</comment>
<name>A0AAD4R1B4_9BILA</name>
<dbReference type="Gene3D" id="1.20.1560.10">
    <property type="entry name" value="ABC transporter type 1, transmembrane domain"/>
    <property type="match status" value="1"/>
</dbReference>
<dbReference type="PROSITE" id="PS50929">
    <property type="entry name" value="ABC_TM1F"/>
    <property type="match status" value="1"/>
</dbReference>
<keyword evidence="4" id="KW-0547">Nucleotide-binding</keyword>
<proteinExistence type="inferred from homology"/>
<dbReference type="GO" id="GO:0005524">
    <property type="term" value="F:ATP binding"/>
    <property type="evidence" value="ECO:0007669"/>
    <property type="project" value="UniProtKB-KW"/>
</dbReference>
<comment type="subcellular location">
    <subcellularLocation>
        <location evidence="1">Membrane</location>
        <topology evidence="1">Multi-pass membrane protein</topology>
    </subcellularLocation>
</comment>
<dbReference type="InterPro" id="IPR017871">
    <property type="entry name" value="ABC_transporter-like_CS"/>
</dbReference>
<dbReference type="SMART" id="SM00382">
    <property type="entry name" value="AAA"/>
    <property type="match status" value="1"/>
</dbReference>
<protein>
    <submittedName>
        <fullName evidence="12">ABC transporter domain-containing protein</fullName>
    </submittedName>
</protein>
<dbReference type="GO" id="GO:0015439">
    <property type="term" value="F:ABC-type heme transporter activity"/>
    <property type="evidence" value="ECO:0007669"/>
    <property type="project" value="TreeGrafter"/>
</dbReference>
<dbReference type="InterPro" id="IPR039421">
    <property type="entry name" value="Type_1_exporter"/>
</dbReference>
<evidence type="ECO:0000256" key="8">
    <source>
        <dbReference type="ARBA" id="ARBA00024363"/>
    </source>
</evidence>
<dbReference type="Proteomes" id="UP001201812">
    <property type="component" value="Unassembled WGS sequence"/>
</dbReference>
<feature type="domain" description="ABC transmembrane type-1" evidence="11">
    <location>
        <begin position="106"/>
        <end position="391"/>
    </location>
</feature>
<dbReference type="Gene3D" id="3.40.50.300">
    <property type="entry name" value="P-loop containing nucleotide triphosphate hydrolases"/>
    <property type="match status" value="1"/>
</dbReference>
<evidence type="ECO:0000313" key="12">
    <source>
        <dbReference type="EMBL" id="KAI1703133.1"/>
    </source>
</evidence>
<keyword evidence="13" id="KW-1185">Reference proteome</keyword>
<dbReference type="Pfam" id="PF00664">
    <property type="entry name" value="ABC_membrane"/>
    <property type="match status" value="1"/>
</dbReference>
<dbReference type="InterPro" id="IPR003439">
    <property type="entry name" value="ABC_transporter-like_ATP-bd"/>
</dbReference>
<dbReference type="GO" id="GO:0020037">
    <property type="term" value="F:heme binding"/>
    <property type="evidence" value="ECO:0007669"/>
    <property type="project" value="TreeGrafter"/>
</dbReference>
<dbReference type="InterPro" id="IPR027417">
    <property type="entry name" value="P-loop_NTPase"/>
</dbReference>
<dbReference type="InterPro" id="IPR003593">
    <property type="entry name" value="AAA+_ATPase"/>
</dbReference>
<feature type="domain" description="ABC transporter" evidence="10">
    <location>
        <begin position="425"/>
        <end position="661"/>
    </location>
</feature>
<dbReference type="InterPro" id="IPR011527">
    <property type="entry name" value="ABC1_TM_dom"/>
</dbReference>
<accession>A0AAD4R1B4</accession>
<keyword evidence="2" id="KW-0813">Transport</keyword>
<evidence type="ECO:0000256" key="4">
    <source>
        <dbReference type="ARBA" id="ARBA00022741"/>
    </source>
</evidence>
<dbReference type="PANTHER" id="PTHR24221:SF654">
    <property type="entry name" value="ATP-BINDING CASSETTE SUB-FAMILY B MEMBER 6"/>
    <property type="match status" value="1"/>
</dbReference>
<keyword evidence="6 9" id="KW-1133">Transmembrane helix</keyword>
<keyword evidence="3 9" id="KW-0812">Transmembrane</keyword>
<dbReference type="PANTHER" id="PTHR24221">
    <property type="entry name" value="ATP-BINDING CASSETTE SUB-FAMILY B"/>
    <property type="match status" value="1"/>
</dbReference>
<dbReference type="SUPFAM" id="SSF90123">
    <property type="entry name" value="ABC transporter transmembrane region"/>
    <property type="match status" value="1"/>
</dbReference>
<keyword evidence="7 9" id="KW-0472">Membrane</keyword>
<feature type="transmembrane region" description="Helical" evidence="9">
    <location>
        <begin position="234"/>
        <end position="258"/>
    </location>
</feature>
<evidence type="ECO:0000256" key="7">
    <source>
        <dbReference type="ARBA" id="ARBA00023136"/>
    </source>
</evidence>
<dbReference type="AlphaFoldDB" id="A0AAD4R1B4"/>
<dbReference type="SUPFAM" id="SSF52540">
    <property type="entry name" value="P-loop containing nucleoside triphosphate hydrolases"/>
    <property type="match status" value="1"/>
</dbReference>
<feature type="transmembrane region" description="Helical" evidence="9">
    <location>
        <begin position="34"/>
        <end position="57"/>
    </location>
</feature>
<feature type="transmembrane region" description="Helical" evidence="9">
    <location>
        <begin position="142"/>
        <end position="159"/>
    </location>
</feature>
<dbReference type="InterPro" id="IPR036640">
    <property type="entry name" value="ABC1_TM_sf"/>
</dbReference>
<dbReference type="EMBL" id="JAKKPZ010000087">
    <property type="protein sequence ID" value="KAI1703133.1"/>
    <property type="molecule type" value="Genomic_DNA"/>
</dbReference>
<sequence>MARNNILSNNTCTNHLETIRNASHGTVIHEHSTYAMIATVLAFILAPLFLGFAVWKWNSAWEKAIKRAQDWFNNSQTSIRNFFKKWRIVFPYVIPLNTKRTRITIAIFTLLMLAMRSLNLVIPLSNKWIMDALGSVQPDTCYKFIIISSVLTFLKNGILNKIEWLLWKDLHKHTKERIHVDVFTHIHRLPLKWHLERSSGEIYSMIERGVACLSHSFYNIFIQAIPEIIDISIALLYCIIQFNLSVAAFVMVTITIYLTVTVTLNNCRGKYGKEESELSDKFHEVSLDSLTNFETVKHYGAEKLEEGRFLDAYRKYREAEWKDDIFMQLIRFSEDTVTQLGTLFGSLAAAYLVVDPAHNYTVGDYVLFTTYIMELWWPMDKLSYSFRQMSKDLEKMEKIIEVLNTEPEIRDSPDAVELEPLAGSIEFQKVSFSYKPDKPILQDVSFRVEAGQTVAIVGPSGSGKTTITRLLFRLYDVTAGKITMNGHDIDKIKMESLRKRIGVVPQDCILFNQTVGFNIEYGKPGHGNLEDVAKAAKAAAIHEFITTQREGYETLVGERGLKLSGGEKQRVAIARATLKQPHYVVLDEATSALDTKTEREIQKNLLQLCHEKTCIIIAHRLSTIVHAHKIIVLNKGGSVAEQGSHEELLSMNGLYAEMWRIQLRSHIVETLNEKN</sequence>
<evidence type="ECO:0000259" key="10">
    <source>
        <dbReference type="PROSITE" id="PS50893"/>
    </source>
</evidence>
<evidence type="ECO:0000313" key="13">
    <source>
        <dbReference type="Proteomes" id="UP001201812"/>
    </source>
</evidence>
<gene>
    <name evidence="12" type="ORF">DdX_15068</name>
</gene>
<organism evidence="12 13">
    <name type="scientific">Ditylenchus destructor</name>
    <dbReference type="NCBI Taxonomy" id="166010"/>
    <lineage>
        <taxon>Eukaryota</taxon>
        <taxon>Metazoa</taxon>
        <taxon>Ecdysozoa</taxon>
        <taxon>Nematoda</taxon>
        <taxon>Chromadorea</taxon>
        <taxon>Rhabditida</taxon>
        <taxon>Tylenchina</taxon>
        <taxon>Tylenchomorpha</taxon>
        <taxon>Sphaerularioidea</taxon>
        <taxon>Anguinidae</taxon>
        <taxon>Anguininae</taxon>
        <taxon>Ditylenchus</taxon>
    </lineage>
</organism>
<evidence type="ECO:0000256" key="3">
    <source>
        <dbReference type="ARBA" id="ARBA00022692"/>
    </source>
</evidence>
<evidence type="ECO:0000256" key="1">
    <source>
        <dbReference type="ARBA" id="ARBA00004141"/>
    </source>
</evidence>
<dbReference type="Pfam" id="PF00005">
    <property type="entry name" value="ABC_tran"/>
    <property type="match status" value="1"/>
</dbReference>
<keyword evidence="5" id="KW-0067">ATP-binding</keyword>
<dbReference type="PROSITE" id="PS00211">
    <property type="entry name" value="ABC_TRANSPORTER_1"/>
    <property type="match status" value="1"/>
</dbReference>
<dbReference type="FunFam" id="3.40.50.300:FF:000287">
    <property type="entry name" value="Multidrug ABC transporter ATP-binding protein"/>
    <property type="match status" value="1"/>
</dbReference>
<evidence type="ECO:0000256" key="6">
    <source>
        <dbReference type="ARBA" id="ARBA00022989"/>
    </source>
</evidence>
<dbReference type="PROSITE" id="PS50893">
    <property type="entry name" value="ABC_TRANSPORTER_2"/>
    <property type="match status" value="1"/>
</dbReference>
<dbReference type="GO" id="GO:0016887">
    <property type="term" value="F:ATP hydrolysis activity"/>
    <property type="evidence" value="ECO:0007669"/>
    <property type="project" value="InterPro"/>
</dbReference>
<evidence type="ECO:0000256" key="2">
    <source>
        <dbReference type="ARBA" id="ARBA00022448"/>
    </source>
</evidence>
<feature type="transmembrane region" description="Helical" evidence="9">
    <location>
        <begin position="103"/>
        <end position="122"/>
    </location>
</feature>
<evidence type="ECO:0000256" key="9">
    <source>
        <dbReference type="SAM" id="Phobius"/>
    </source>
</evidence>
<comment type="caution">
    <text evidence="12">The sequence shown here is derived from an EMBL/GenBank/DDBJ whole genome shotgun (WGS) entry which is preliminary data.</text>
</comment>